<dbReference type="OrthoDB" id="295715at2759"/>
<feature type="region of interest" description="Disordered" evidence="2">
    <location>
        <begin position="125"/>
        <end position="223"/>
    </location>
</feature>
<dbReference type="InterPro" id="IPR051231">
    <property type="entry name" value="SOSS-B"/>
</dbReference>
<dbReference type="RefSeq" id="XP_055869316.1">
    <property type="nucleotide sequence ID" value="XM_056013341.1"/>
</dbReference>
<dbReference type="GO" id="GO:0003677">
    <property type="term" value="F:DNA binding"/>
    <property type="evidence" value="ECO:0007669"/>
    <property type="project" value="UniProtKB-KW"/>
</dbReference>
<feature type="compositionally biased region" description="Low complexity" evidence="2">
    <location>
        <begin position="190"/>
        <end position="215"/>
    </location>
</feature>
<feature type="compositionally biased region" description="Low complexity" evidence="2">
    <location>
        <begin position="170"/>
        <end position="182"/>
    </location>
</feature>
<dbReference type="RefSeq" id="XP_055869315.1">
    <property type="nucleotide sequence ID" value="XM_056013340.1"/>
</dbReference>
<evidence type="ECO:0000313" key="4">
    <source>
        <dbReference type="RefSeq" id="XP_055869311.1"/>
    </source>
</evidence>
<dbReference type="GO" id="GO:0000724">
    <property type="term" value="P:double-strand break repair via homologous recombination"/>
    <property type="evidence" value="ECO:0007669"/>
    <property type="project" value="TreeGrafter"/>
</dbReference>
<keyword evidence="1" id="KW-0238">DNA-binding</keyword>
<evidence type="ECO:0000313" key="7">
    <source>
        <dbReference type="RefSeq" id="XP_055869315.1"/>
    </source>
</evidence>
<dbReference type="OMA" id="ICKFVRG"/>
<dbReference type="PANTHER" id="PTHR13356">
    <property type="entry name" value="OB FOLD NUCLEIC ACID BINDING PROTEIN-RELATED"/>
    <property type="match status" value="1"/>
</dbReference>
<protein>
    <submittedName>
        <fullName evidence="4 5">SOSS complex subunit B1-A-like</fullName>
    </submittedName>
</protein>
<dbReference type="FunFam" id="2.40.50.140:FF:000072">
    <property type="entry name" value="SOSS complex subunit B2"/>
    <property type="match status" value="1"/>
</dbReference>
<gene>
    <name evidence="4 5 6 7 8" type="primary">LOC106075066</name>
</gene>
<dbReference type="RefSeq" id="XP_055869314.1">
    <property type="nucleotide sequence ID" value="XM_056013339.1"/>
</dbReference>
<evidence type="ECO:0000313" key="8">
    <source>
        <dbReference type="RefSeq" id="XP_055869316.1"/>
    </source>
</evidence>
<dbReference type="Proteomes" id="UP001165740">
    <property type="component" value="Chromosome 16"/>
</dbReference>
<sequence length="223" mass="24549">MMMQVDRGKTVPEQQYLSLKDIRPGMKNLHIIFIVLEVGKPTRTKDGHDVRSCKVADKTGSMNVSVWDEAGHVIQSGDICKFLRGYASLWKGSLTLYTGKIGEILKIGEFCLNFIEMPNFSEPNPEYLKLESSQRKSPTEGEGNQGAKVDGQLSQGAQVQGNRPQQAPLQSGNGQNNYNQQRAPPPQHRPPSQRSNIMNGTNNTNNTANMAAAVRGGRGGIRR</sequence>
<evidence type="ECO:0000256" key="2">
    <source>
        <dbReference type="SAM" id="MobiDB-lite"/>
    </source>
</evidence>
<dbReference type="AlphaFoldDB" id="A0A9W2Z2M2"/>
<evidence type="ECO:0000313" key="3">
    <source>
        <dbReference type="Proteomes" id="UP001165740"/>
    </source>
</evidence>
<evidence type="ECO:0000256" key="1">
    <source>
        <dbReference type="ARBA" id="ARBA00023125"/>
    </source>
</evidence>
<keyword evidence="3" id="KW-1185">Reference proteome</keyword>
<feature type="compositionally biased region" description="Polar residues" evidence="2">
    <location>
        <begin position="152"/>
        <end position="169"/>
    </location>
</feature>
<dbReference type="Gene3D" id="2.40.50.140">
    <property type="entry name" value="Nucleic acid-binding proteins"/>
    <property type="match status" value="1"/>
</dbReference>
<dbReference type="RefSeq" id="XP_055869311.1">
    <property type="nucleotide sequence ID" value="XM_056013336.1"/>
</dbReference>
<dbReference type="GO" id="GO:0005694">
    <property type="term" value="C:chromosome"/>
    <property type="evidence" value="ECO:0007669"/>
    <property type="project" value="UniProtKB-ARBA"/>
</dbReference>
<reference evidence="4 5" key="1">
    <citation type="submission" date="2025-04" db="UniProtKB">
        <authorList>
            <consortium name="RefSeq"/>
        </authorList>
    </citation>
    <scope>IDENTIFICATION</scope>
</reference>
<feature type="compositionally biased region" description="Basic and acidic residues" evidence="2">
    <location>
        <begin position="128"/>
        <end position="139"/>
    </location>
</feature>
<name>A0A9W2Z2M2_BIOGL</name>
<dbReference type="GO" id="GO:0010212">
    <property type="term" value="P:response to ionizing radiation"/>
    <property type="evidence" value="ECO:0007669"/>
    <property type="project" value="TreeGrafter"/>
</dbReference>
<dbReference type="GeneID" id="106075066"/>
<evidence type="ECO:0000313" key="6">
    <source>
        <dbReference type="RefSeq" id="XP_055869314.1"/>
    </source>
</evidence>
<organism evidence="3 8">
    <name type="scientific">Biomphalaria glabrata</name>
    <name type="common">Bloodfluke planorb</name>
    <name type="synonym">Freshwater snail</name>
    <dbReference type="NCBI Taxonomy" id="6526"/>
    <lineage>
        <taxon>Eukaryota</taxon>
        <taxon>Metazoa</taxon>
        <taxon>Spiralia</taxon>
        <taxon>Lophotrochozoa</taxon>
        <taxon>Mollusca</taxon>
        <taxon>Gastropoda</taxon>
        <taxon>Heterobranchia</taxon>
        <taxon>Euthyneura</taxon>
        <taxon>Panpulmonata</taxon>
        <taxon>Hygrophila</taxon>
        <taxon>Lymnaeoidea</taxon>
        <taxon>Planorbidae</taxon>
        <taxon>Biomphalaria</taxon>
    </lineage>
</organism>
<dbReference type="SUPFAM" id="SSF50249">
    <property type="entry name" value="Nucleic acid-binding proteins"/>
    <property type="match status" value="1"/>
</dbReference>
<proteinExistence type="predicted"/>
<accession>A0A9W2Z2M2</accession>
<dbReference type="GO" id="GO:0044818">
    <property type="term" value="P:mitotic G2/M transition checkpoint"/>
    <property type="evidence" value="ECO:0007669"/>
    <property type="project" value="TreeGrafter"/>
</dbReference>
<dbReference type="GO" id="GO:0070876">
    <property type="term" value="C:SOSS complex"/>
    <property type="evidence" value="ECO:0007669"/>
    <property type="project" value="TreeGrafter"/>
</dbReference>
<dbReference type="CDD" id="cd04491">
    <property type="entry name" value="SoSSB_OBF"/>
    <property type="match status" value="1"/>
</dbReference>
<dbReference type="RefSeq" id="XP_055869313.1">
    <property type="nucleotide sequence ID" value="XM_056013338.1"/>
</dbReference>
<evidence type="ECO:0000313" key="5">
    <source>
        <dbReference type="RefSeq" id="XP_055869313.1"/>
    </source>
</evidence>
<dbReference type="InterPro" id="IPR012340">
    <property type="entry name" value="NA-bd_OB-fold"/>
</dbReference>
<dbReference type="PANTHER" id="PTHR13356:SF0">
    <property type="entry name" value="SOSS COMPLEX SUBUNIT B HOMOLOG"/>
    <property type="match status" value="1"/>
</dbReference>